<dbReference type="OrthoDB" id="9796171at2"/>
<accession>A0A370FLQ3</accession>
<feature type="domain" description="N-acetyltransferase" evidence="1">
    <location>
        <begin position="12"/>
        <end position="159"/>
    </location>
</feature>
<gene>
    <name evidence="2" type="ORF">DFR41_102210</name>
</gene>
<dbReference type="Proteomes" id="UP000255265">
    <property type="component" value="Unassembled WGS sequence"/>
</dbReference>
<dbReference type="SUPFAM" id="SSF55729">
    <property type="entry name" value="Acyl-CoA N-acyltransferases (Nat)"/>
    <property type="match status" value="1"/>
</dbReference>
<dbReference type="InterPro" id="IPR041496">
    <property type="entry name" value="YitH/HolE_GNAT"/>
</dbReference>
<evidence type="ECO:0000313" key="3">
    <source>
        <dbReference type="Proteomes" id="UP000255265"/>
    </source>
</evidence>
<dbReference type="Gene3D" id="3.40.630.30">
    <property type="match status" value="1"/>
</dbReference>
<protein>
    <submittedName>
        <fullName evidence="2">Acetyltransferase (GNAT) family protein</fullName>
    </submittedName>
</protein>
<dbReference type="PROSITE" id="PS51186">
    <property type="entry name" value="GNAT"/>
    <property type="match status" value="1"/>
</dbReference>
<organism evidence="2 3">
    <name type="scientific">Pseudacidovorax intermedius</name>
    <dbReference type="NCBI Taxonomy" id="433924"/>
    <lineage>
        <taxon>Bacteria</taxon>
        <taxon>Pseudomonadati</taxon>
        <taxon>Pseudomonadota</taxon>
        <taxon>Betaproteobacteria</taxon>
        <taxon>Burkholderiales</taxon>
        <taxon>Comamonadaceae</taxon>
        <taxon>Pseudacidovorax</taxon>
    </lineage>
</organism>
<keyword evidence="3" id="KW-1185">Reference proteome</keyword>
<comment type="caution">
    <text evidence="2">The sequence shown here is derived from an EMBL/GenBank/DDBJ whole genome shotgun (WGS) entry which is preliminary data.</text>
</comment>
<reference evidence="2 3" key="1">
    <citation type="submission" date="2018-07" db="EMBL/GenBank/DDBJ databases">
        <title>Genomic Encyclopedia of Type Strains, Phase IV (KMG-IV): sequencing the most valuable type-strain genomes for metagenomic binning, comparative biology and taxonomic classification.</title>
        <authorList>
            <person name="Goeker M."/>
        </authorList>
    </citation>
    <scope>NUCLEOTIDE SEQUENCE [LARGE SCALE GENOMIC DNA]</scope>
    <source>
        <strain evidence="2 3">DSM 21352</strain>
    </source>
</reference>
<dbReference type="PANTHER" id="PTHR47237:SF2">
    <property type="entry name" value="BLL4206 PROTEIN"/>
    <property type="match status" value="1"/>
</dbReference>
<dbReference type="Gene3D" id="3.40.630.90">
    <property type="match status" value="1"/>
</dbReference>
<dbReference type="InterPro" id="IPR016181">
    <property type="entry name" value="Acyl_CoA_acyltransferase"/>
</dbReference>
<sequence>MAPSEATRADAEPTRPVRLGDADVFAGVALSDAAGWNQTADDWAFFARHGVAIGRRTARSELVATAAVLPYGPLAWISMVLVDREWRHRGLASDLLREALAHLGERRLTPVLDATPAGQAVYERLGFWPGFGFCRWAGEAGRHPAPVVDSAVRPARGDDEGALTTLDRNASGLTRGLLLRDLLARRGTRTWLWAGDGGPSAFVIAREGRRAWQIGPLVAPTSAQAQALLQTALAELDGPVFIDVPDAHTALRAWLGAQGFTVQRPFVRMARAPALPDCVTQPSAPLFAVAGPEFG</sequence>
<dbReference type="Pfam" id="PF00583">
    <property type="entry name" value="Acetyltransf_1"/>
    <property type="match status" value="1"/>
</dbReference>
<dbReference type="InterPro" id="IPR052729">
    <property type="entry name" value="Acyl/Acetyltrans_Enzymes"/>
</dbReference>
<dbReference type="AlphaFoldDB" id="A0A370FLQ3"/>
<evidence type="ECO:0000259" key="1">
    <source>
        <dbReference type="PROSITE" id="PS51186"/>
    </source>
</evidence>
<dbReference type="InterPro" id="IPR000182">
    <property type="entry name" value="GNAT_dom"/>
</dbReference>
<dbReference type="GO" id="GO:0016747">
    <property type="term" value="F:acyltransferase activity, transferring groups other than amino-acyl groups"/>
    <property type="evidence" value="ECO:0007669"/>
    <property type="project" value="InterPro"/>
</dbReference>
<keyword evidence="2" id="KW-0808">Transferase</keyword>
<dbReference type="Pfam" id="PF18014">
    <property type="entry name" value="Acetyltransf_18"/>
    <property type="match status" value="1"/>
</dbReference>
<dbReference type="PANTHER" id="PTHR47237">
    <property type="entry name" value="SLL0310 PROTEIN"/>
    <property type="match status" value="1"/>
</dbReference>
<dbReference type="RefSeq" id="WP_114802331.1">
    <property type="nucleotide sequence ID" value="NZ_QQAV01000002.1"/>
</dbReference>
<dbReference type="CDD" id="cd04301">
    <property type="entry name" value="NAT_SF"/>
    <property type="match status" value="1"/>
</dbReference>
<evidence type="ECO:0000313" key="2">
    <source>
        <dbReference type="EMBL" id="RDI27176.1"/>
    </source>
</evidence>
<dbReference type="EMBL" id="QQAV01000002">
    <property type="protein sequence ID" value="RDI27176.1"/>
    <property type="molecule type" value="Genomic_DNA"/>
</dbReference>
<proteinExistence type="predicted"/>
<name>A0A370FLQ3_9BURK</name>